<evidence type="ECO:0000313" key="3">
    <source>
        <dbReference type="Proteomes" id="UP000077667"/>
    </source>
</evidence>
<protein>
    <submittedName>
        <fullName evidence="2">Uncharacterized protein</fullName>
    </submittedName>
</protein>
<gene>
    <name evidence="2" type="ORF">A8C56_01460</name>
</gene>
<reference evidence="2 3" key="1">
    <citation type="submission" date="2016-05" db="EMBL/GenBank/DDBJ databases">
        <title>Niabella ginsenosidivorans BS26 whole genome sequencing.</title>
        <authorList>
            <person name="Im W.T."/>
            <person name="Siddiqi M.Z."/>
        </authorList>
    </citation>
    <scope>NUCLEOTIDE SEQUENCE [LARGE SCALE GENOMIC DNA]</scope>
    <source>
        <strain evidence="2 3">BS26</strain>
    </source>
</reference>
<dbReference type="KEGG" id="nia:A8C56_01460"/>
<dbReference type="STRING" id="1176587.A8C56_01460"/>
<keyword evidence="1" id="KW-0812">Transmembrane</keyword>
<sequence>MDLPVCLPKRGSGKRFATPVCTTRQALADMSFFILRPSLLHFTFYFRNSNQMGELDNQMLWKIKRYHFPGLCFFTKFAICSGYPGRSGAFVLYGCCCIMHYTVVIIRAGIFSYEQKQAGH</sequence>
<evidence type="ECO:0000256" key="1">
    <source>
        <dbReference type="SAM" id="Phobius"/>
    </source>
</evidence>
<accession>A0A1A9HWQ8</accession>
<dbReference type="EMBL" id="CP015772">
    <property type="protein sequence ID" value="ANH79817.1"/>
    <property type="molecule type" value="Genomic_DNA"/>
</dbReference>
<keyword evidence="3" id="KW-1185">Reference proteome</keyword>
<feature type="transmembrane region" description="Helical" evidence="1">
    <location>
        <begin position="66"/>
        <end position="84"/>
    </location>
</feature>
<name>A0A1A9HWQ8_9BACT</name>
<dbReference type="AlphaFoldDB" id="A0A1A9HWQ8"/>
<evidence type="ECO:0000313" key="2">
    <source>
        <dbReference type="EMBL" id="ANH79817.1"/>
    </source>
</evidence>
<keyword evidence="1" id="KW-0472">Membrane</keyword>
<dbReference type="Proteomes" id="UP000077667">
    <property type="component" value="Chromosome"/>
</dbReference>
<proteinExistence type="predicted"/>
<feature type="transmembrane region" description="Helical" evidence="1">
    <location>
        <begin position="90"/>
        <end position="110"/>
    </location>
</feature>
<organism evidence="2 3">
    <name type="scientific">Niabella ginsenosidivorans</name>
    <dbReference type="NCBI Taxonomy" id="1176587"/>
    <lineage>
        <taxon>Bacteria</taxon>
        <taxon>Pseudomonadati</taxon>
        <taxon>Bacteroidota</taxon>
        <taxon>Chitinophagia</taxon>
        <taxon>Chitinophagales</taxon>
        <taxon>Chitinophagaceae</taxon>
        <taxon>Niabella</taxon>
    </lineage>
</organism>
<keyword evidence="1" id="KW-1133">Transmembrane helix</keyword>